<dbReference type="OrthoDB" id="317072at2759"/>
<sequence>MKPEILTNLEQIQYLQWIGESQSNCKKLGKWTAAWRGEKIIDVGGLYLENGKKQGFWKEIIQNFQKEAQVFQQGEYIHEQRKGTWKYIYKNKEIGGGEYNQLGEKNGKWLELWAGFWEQSQVFYCGEYQNGKKVGVWDIFYNFDGKNIKIGGGCYDNLRNGIKFGNWVEISNGFYYDSQVTYNGTYKKGKKLGQWDISYANKKIGGGYYDEVGDETKVGQWVEISDGFFGSSQVTFTGEYKSGKKIGKWDTWFEYIGNEIIGGGCYSDAGDGIKFGNWVEISEGFYLDSKVTYIGQYKNGKKFSRWDIWYKKNYGDQKNEMIGGGYYDDEGCGIKLGNWVEISEEFFSSSQVKHSGVYKNDKKIGSWDILYRENYGDYNQKIGGGCYDEVGDGIKQGHWVEISDRFSLDSQVTYVGEYQNGKKIGRWDTWYKKNYGDYNNNKIGGGYYDEGGHGIKLGNWVEISDGFNRLSQIMQNGEYKNGKKVGRWDIFYKKNFGDYNEKIGGGCYDEIGDGIKQGYWMEISDRFYLDSQVTYVGEYKNGKKISRWDIFYQEKSGNNTKMQQYILVFIFICKFSGGGYFDDKGDGTKQGYWVEIPDSFDHNSQITFNGQYKNDKKVGLWVEMKKNQRKNFKKIKEMKYDI</sequence>
<proteinExistence type="predicted"/>
<reference evidence="1" key="1">
    <citation type="submission" date="2021-01" db="EMBL/GenBank/DDBJ databases">
        <authorList>
            <consortium name="Genoscope - CEA"/>
            <person name="William W."/>
        </authorList>
    </citation>
    <scope>NUCLEOTIDE SEQUENCE</scope>
</reference>
<keyword evidence="2" id="KW-1185">Reference proteome</keyword>
<dbReference type="EMBL" id="CAJJDO010000020">
    <property type="protein sequence ID" value="CAD8149934.1"/>
    <property type="molecule type" value="Genomic_DNA"/>
</dbReference>
<name>A0A8S1TEE6_9CILI</name>
<organism evidence="1 2">
    <name type="scientific">Paramecium pentaurelia</name>
    <dbReference type="NCBI Taxonomy" id="43138"/>
    <lineage>
        <taxon>Eukaryota</taxon>
        <taxon>Sar</taxon>
        <taxon>Alveolata</taxon>
        <taxon>Ciliophora</taxon>
        <taxon>Intramacronucleata</taxon>
        <taxon>Oligohymenophorea</taxon>
        <taxon>Peniculida</taxon>
        <taxon>Parameciidae</taxon>
        <taxon>Paramecium</taxon>
    </lineage>
</organism>
<gene>
    <name evidence="1" type="ORF">PPENT_87.1.T0200007</name>
</gene>
<comment type="caution">
    <text evidence="1">The sequence shown here is derived from an EMBL/GenBank/DDBJ whole genome shotgun (WGS) entry which is preliminary data.</text>
</comment>
<evidence type="ECO:0000313" key="1">
    <source>
        <dbReference type="EMBL" id="CAD8149934.1"/>
    </source>
</evidence>
<dbReference type="Proteomes" id="UP000689195">
    <property type="component" value="Unassembled WGS sequence"/>
</dbReference>
<dbReference type="PANTHER" id="PTHR33706">
    <property type="entry name" value="MORN VARIANT REPEAT PROTEIN"/>
    <property type="match status" value="1"/>
</dbReference>
<accession>A0A8S1TEE6</accession>
<protein>
    <submittedName>
        <fullName evidence="1">Uncharacterized protein</fullName>
    </submittedName>
</protein>
<evidence type="ECO:0000313" key="2">
    <source>
        <dbReference type="Proteomes" id="UP000689195"/>
    </source>
</evidence>
<dbReference type="PANTHER" id="PTHR33706:SF1">
    <property type="entry name" value="TPR REPEAT PROTEIN"/>
    <property type="match status" value="1"/>
</dbReference>
<dbReference type="AlphaFoldDB" id="A0A8S1TEE6"/>